<sequence>TYGTLVLSANGSYTYTLNISDSDFFNLHGGGSGIEQFTYTLTDADGDVRTAVLELNVSNLNDSVTLDGLGVNGGELTVYEKNLADGSAPDTPALTQTGSFTVTALDGLQTLTVGGITVVSGGVVAGFPQSVLTGLGNTLTITGYNPSTGVVSYSYTLTDNEAHPNANEANSLGESFTVTATDTDGSTASGNIDVNIIDDLPTAVGDSNVETATEQHTTLTGNVLGNDTQGADRVPSGPITAGTFVGTYGTLVLSANGSYTYTLNTSDPDFFNLHGGGSGIEQFTYTLTDADGDVRTAVLELNVSNLNDSVTLDGLGVNGGELTVYEKNLADGSAPDTPALTQTGSFTVTALDGLQTLTVGGITVVSGGVVAGFPQSITTPLGNTLTITGYNASTG</sequence>
<dbReference type="Pfam" id="PF17963">
    <property type="entry name" value="Big_9"/>
    <property type="match status" value="2"/>
</dbReference>
<gene>
    <name evidence="1" type="ORF">B7H17_15540</name>
</gene>
<dbReference type="Gene3D" id="2.60.40.10">
    <property type="entry name" value="Immunoglobulins"/>
    <property type="match status" value="1"/>
</dbReference>
<dbReference type="Proteomes" id="UP000193675">
    <property type="component" value="Unassembled WGS sequence"/>
</dbReference>
<dbReference type="InterPro" id="IPR013783">
    <property type="entry name" value="Ig-like_fold"/>
</dbReference>
<proteinExistence type="predicted"/>
<dbReference type="InterPro" id="IPR010221">
    <property type="entry name" value="VCBS_dom"/>
</dbReference>
<name>A0A1X0ZV03_PSEPU</name>
<feature type="non-terminal residue" evidence="1">
    <location>
        <position position="395"/>
    </location>
</feature>
<protein>
    <recommendedName>
        <fullName evidence="3">Type I secretion target</fullName>
    </recommendedName>
</protein>
<dbReference type="AlphaFoldDB" id="A0A1X0ZV03"/>
<dbReference type="NCBIfam" id="TIGR01965">
    <property type="entry name" value="VCBS_repeat"/>
    <property type="match status" value="2"/>
</dbReference>
<reference evidence="1 2" key="1">
    <citation type="submission" date="2017-04" db="EMBL/GenBank/DDBJ databases">
        <title>Presence of VIM-2 positive Pseudomonas species in chickens and their surrounding environment.</title>
        <authorList>
            <person name="Zhang R."/>
        </authorList>
    </citation>
    <scope>NUCLEOTIDE SEQUENCE [LARGE SCALE GENOMIC DNA]</scope>
    <source>
        <strain evidence="1 2">DZ-C18</strain>
    </source>
</reference>
<evidence type="ECO:0008006" key="3">
    <source>
        <dbReference type="Google" id="ProtNLM"/>
    </source>
</evidence>
<comment type="caution">
    <text evidence="1">The sequence shown here is derived from an EMBL/GenBank/DDBJ whole genome shotgun (WGS) entry which is preliminary data.</text>
</comment>
<feature type="non-terminal residue" evidence="1">
    <location>
        <position position="1"/>
    </location>
</feature>
<organism evidence="1 2">
    <name type="scientific">Pseudomonas putida</name>
    <name type="common">Arthrobacter siderocapsulatus</name>
    <dbReference type="NCBI Taxonomy" id="303"/>
    <lineage>
        <taxon>Bacteria</taxon>
        <taxon>Pseudomonadati</taxon>
        <taxon>Pseudomonadota</taxon>
        <taxon>Gammaproteobacteria</taxon>
        <taxon>Pseudomonadales</taxon>
        <taxon>Pseudomonadaceae</taxon>
        <taxon>Pseudomonas</taxon>
    </lineage>
</organism>
<dbReference type="EMBL" id="NBWC01000021">
    <property type="protein sequence ID" value="ORL63322.1"/>
    <property type="molecule type" value="Genomic_DNA"/>
</dbReference>
<accession>A0A1X0ZV03</accession>
<evidence type="ECO:0000313" key="2">
    <source>
        <dbReference type="Proteomes" id="UP000193675"/>
    </source>
</evidence>
<evidence type="ECO:0000313" key="1">
    <source>
        <dbReference type="EMBL" id="ORL63322.1"/>
    </source>
</evidence>
<dbReference type="RefSeq" id="WP_216356237.1">
    <property type="nucleotide sequence ID" value="NZ_NBWC01000021.1"/>
</dbReference>